<feature type="coiled-coil region" evidence="9">
    <location>
        <begin position="241"/>
        <end position="268"/>
    </location>
</feature>
<keyword evidence="8" id="KW-0902">Two-component regulatory system</keyword>
<reference evidence="12" key="1">
    <citation type="submission" date="2021-01" db="EMBL/GenBank/DDBJ databases">
        <title>Whole genome shotgun sequence of Sinosporangium siamense NBRC 109515.</title>
        <authorList>
            <person name="Komaki H."/>
            <person name="Tamura T."/>
        </authorList>
    </citation>
    <scope>NUCLEOTIDE SEQUENCE</scope>
    <source>
        <strain evidence="12">NBRC 109515</strain>
    </source>
</reference>
<gene>
    <name evidence="12" type="ORF">Ssi02_60120</name>
</gene>
<evidence type="ECO:0000313" key="13">
    <source>
        <dbReference type="Proteomes" id="UP000606172"/>
    </source>
</evidence>
<comment type="caution">
    <text evidence="12">The sequence shown here is derived from an EMBL/GenBank/DDBJ whole genome shotgun (WGS) entry which is preliminary data.</text>
</comment>
<keyword evidence="10" id="KW-1133">Transmembrane helix</keyword>
<feature type="transmembrane region" description="Helical" evidence="10">
    <location>
        <begin position="57"/>
        <end position="80"/>
    </location>
</feature>
<evidence type="ECO:0000256" key="9">
    <source>
        <dbReference type="SAM" id="Coils"/>
    </source>
</evidence>
<evidence type="ECO:0000256" key="2">
    <source>
        <dbReference type="ARBA" id="ARBA00012438"/>
    </source>
</evidence>
<keyword evidence="4" id="KW-0808">Transferase</keyword>
<dbReference type="InterPro" id="IPR050482">
    <property type="entry name" value="Sensor_HK_TwoCompSys"/>
</dbReference>
<comment type="catalytic activity">
    <reaction evidence="1">
        <text>ATP + protein L-histidine = ADP + protein N-phospho-L-histidine.</text>
        <dbReference type="EC" id="2.7.13.3"/>
    </reaction>
</comment>
<dbReference type="Pfam" id="PF07730">
    <property type="entry name" value="HisKA_3"/>
    <property type="match status" value="1"/>
</dbReference>
<evidence type="ECO:0000256" key="4">
    <source>
        <dbReference type="ARBA" id="ARBA00022679"/>
    </source>
</evidence>
<keyword evidence="6 12" id="KW-0418">Kinase</keyword>
<feature type="transmembrane region" description="Helical" evidence="10">
    <location>
        <begin position="100"/>
        <end position="119"/>
    </location>
</feature>
<keyword evidence="7" id="KW-0067">ATP-binding</keyword>
<proteinExistence type="predicted"/>
<keyword evidence="3" id="KW-0597">Phosphoprotein</keyword>
<evidence type="ECO:0000256" key="7">
    <source>
        <dbReference type="ARBA" id="ARBA00022840"/>
    </source>
</evidence>
<dbReference type="EC" id="2.7.13.3" evidence="2"/>
<dbReference type="AlphaFoldDB" id="A0A919RL18"/>
<dbReference type="Gene3D" id="1.20.5.1930">
    <property type="match status" value="1"/>
</dbReference>
<sequence>MGGMKRDSLMAVGVFCVGLLMIFGGAHASRGYPDYMLVGPLLLVSVGVVIRRRAPVGALVVGLVGIAGDLVLGPSTGTVLIFTDNLYSAALYGPRRLARWMLWIAAPVVVVSGVVALVLNQGWISILLWTVQAGLVILTPITTAVIVRQHWDQVHLERERAEQMARLAELDRRAAVVAERSRMARELHDMIANHFSAIAIQSTAVLSRNDLETPVVRRVLESIRENSVEGMSEMRTMIGLLRQDNDEVEAVRHRLADANQLVERSRQAGVRVELRISGVPRDLPAAMDLAGYRIVQEALTNVLKHGEAKGLVSIDYEDDRIVVVIENPVAERTAVLPGAQSGLIGMKERASLVGGTLEAGPFDGGWRVRAEFSQSAAPKIPARKMDS</sequence>
<evidence type="ECO:0000256" key="1">
    <source>
        <dbReference type="ARBA" id="ARBA00000085"/>
    </source>
</evidence>
<name>A0A919RL18_9ACTN</name>
<keyword evidence="13" id="KW-1185">Reference proteome</keyword>
<evidence type="ECO:0000259" key="11">
    <source>
        <dbReference type="Pfam" id="PF07730"/>
    </source>
</evidence>
<feature type="transmembrane region" description="Helical" evidence="10">
    <location>
        <begin position="126"/>
        <end position="147"/>
    </location>
</feature>
<evidence type="ECO:0000256" key="5">
    <source>
        <dbReference type="ARBA" id="ARBA00022741"/>
    </source>
</evidence>
<evidence type="ECO:0000256" key="8">
    <source>
        <dbReference type="ARBA" id="ARBA00023012"/>
    </source>
</evidence>
<dbReference type="InterPro" id="IPR011712">
    <property type="entry name" value="Sig_transdc_His_kin_sub3_dim/P"/>
</dbReference>
<dbReference type="PANTHER" id="PTHR24421">
    <property type="entry name" value="NITRATE/NITRITE SENSOR PROTEIN NARX-RELATED"/>
    <property type="match status" value="1"/>
</dbReference>
<evidence type="ECO:0000256" key="6">
    <source>
        <dbReference type="ARBA" id="ARBA00022777"/>
    </source>
</evidence>
<dbReference type="EMBL" id="BOOW01000038">
    <property type="protein sequence ID" value="GII95781.1"/>
    <property type="molecule type" value="Genomic_DNA"/>
</dbReference>
<evidence type="ECO:0000313" key="12">
    <source>
        <dbReference type="EMBL" id="GII95781.1"/>
    </source>
</evidence>
<dbReference type="GO" id="GO:0046983">
    <property type="term" value="F:protein dimerization activity"/>
    <property type="evidence" value="ECO:0007669"/>
    <property type="project" value="InterPro"/>
</dbReference>
<dbReference type="CDD" id="cd16917">
    <property type="entry name" value="HATPase_UhpB-NarQ-NarX-like"/>
    <property type="match status" value="1"/>
</dbReference>
<evidence type="ECO:0000256" key="10">
    <source>
        <dbReference type="SAM" id="Phobius"/>
    </source>
</evidence>
<feature type="transmembrane region" description="Helical" evidence="10">
    <location>
        <begin position="9"/>
        <end position="26"/>
    </location>
</feature>
<keyword evidence="5" id="KW-0547">Nucleotide-binding</keyword>
<feature type="transmembrane region" description="Helical" evidence="10">
    <location>
        <begin position="32"/>
        <end position="50"/>
    </location>
</feature>
<organism evidence="12 13">
    <name type="scientific">Sinosporangium siamense</name>
    <dbReference type="NCBI Taxonomy" id="1367973"/>
    <lineage>
        <taxon>Bacteria</taxon>
        <taxon>Bacillati</taxon>
        <taxon>Actinomycetota</taxon>
        <taxon>Actinomycetes</taxon>
        <taxon>Streptosporangiales</taxon>
        <taxon>Streptosporangiaceae</taxon>
        <taxon>Sinosporangium</taxon>
    </lineage>
</organism>
<accession>A0A919RL18</accession>
<dbReference type="InterPro" id="IPR036890">
    <property type="entry name" value="HATPase_C_sf"/>
</dbReference>
<feature type="domain" description="Signal transduction histidine kinase subgroup 3 dimerisation and phosphoacceptor" evidence="11">
    <location>
        <begin position="179"/>
        <end position="244"/>
    </location>
</feature>
<dbReference type="GO" id="GO:0000155">
    <property type="term" value="F:phosphorelay sensor kinase activity"/>
    <property type="evidence" value="ECO:0007669"/>
    <property type="project" value="InterPro"/>
</dbReference>
<dbReference type="SUPFAM" id="SSF55874">
    <property type="entry name" value="ATPase domain of HSP90 chaperone/DNA topoisomerase II/histidine kinase"/>
    <property type="match status" value="1"/>
</dbReference>
<dbReference type="GO" id="GO:0016020">
    <property type="term" value="C:membrane"/>
    <property type="evidence" value="ECO:0007669"/>
    <property type="project" value="InterPro"/>
</dbReference>
<keyword evidence="9" id="KW-0175">Coiled coil</keyword>
<dbReference type="Gene3D" id="3.30.565.10">
    <property type="entry name" value="Histidine kinase-like ATPase, C-terminal domain"/>
    <property type="match status" value="1"/>
</dbReference>
<keyword evidence="10" id="KW-0812">Transmembrane</keyword>
<dbReference type="GO" id="GO:0005524">
    <property type="term" value="F:ATP binding"/>
    <property type="evidence" value="ECO:0007669"/>
    <property type="project" value="UniProtKB-KW"/>
</dbReference>
<dbReference type="Proteomes" id="UP000606172">
    <property type="component" value="Unassembled WGS sequence"/>
</dbReference>
<evidence type="ECO:0000256" key="3">
    <source>
        <dbReference type="ARBA" id="ARBA00022553"/>
    </source>
</evidence>
<keyword evidence="10" id="KW-0472">Membrane</keyword>
<dbReference type="PANTHER" id="PTHR24421:SF10">
    <property type="entry name" value="NITRATE_NITRITE SENSOR PROTEIN NARQ"/>
    <property type="match status" value="1"/>
</dbReference>
<protein>
    <recommendedName>
        <fullName evidence="2">histidine kinase</fullName>
        <ecNumber evidence="2">2.7.13.3</ecNumber>
    </recommendedName>
</protein>